<feature type="domain" description="Peptidase S9A N-terminal" evidence="11">
    <location>
        <begin position="57"/>
        <end position="463"/>
    </location>
</feature>
<evidence type="ECO:0000256" key="3">
    <source>
        <dbReference type="ARBA" id="ARBA00016310"/>
    </source>
</evidence>
<dbReference type="InterPro" id="IPR002471">
    <property type="entry name" value="Pept_S9_AS"/>
</dbReference>
<dbReference type="GO" id="GO:0005829">
    <property type="term" value="C:cytosol"/>
    <property type="evidence" value="ECO:0007669"/>
    <property type="project" value="TreeGrafter"/>
</dbReference>
<evidence type="ECO:0000256" key="2">
    <source>
        <dbReference type="ARBA" id="ARBA00005228"/>
    </source>
</evidence>
<dbReference type="PRINTS" id="PR00862">
    <property type="entry name" value="PROLIGOPTASE"/>
</dbReference>
<dbReference type="STRING" id="121845.A0A1S3CZ55"/>
<evidence type="ECO:0000256" key="6">
    <source>
        <dbReference type="ARBA" id="ARBA00022825"/>
    </source>
</evidence>
<feature type="chain" id="PRO_5010386876" description="Prolyl endopeptidase" evidence="9">
    <location>
        <begin position="18"/>
        <end position="767"/>
    </location>
</feature>
<feature type="compositionally biased region" description="Polar residues" evidence="8">
    <location>
        <begin position="25"/>
        <end position="36"/>
    </location>
</feature>
<evidence type="ECO:0000256" key="9">
    <source>
        <dbReference type="SAM" id="SignalP"/>
    </source>
</evidence>
<dbReference type="PaxDb" id="121845-A0A1S3CZ55"/>
<dbReference type="GeneID" id="103508036"/>
<dbReference type="FunFam" id="3.40.50.1820:FF:000005">
    <property type="entry name" value="Prolyl endopeptidase"/>
    <property type="match status" value="1"/>
</dbReference>
<keyword evidence="6 7" id="KW-0720">Serine protease</keyword>
<proteinExistence type="inferred from homology"/>
<evidence type="ECO:0000256" key="5">
    <source>
        <dbReference type="ARBA" id="ARBA00022801"/>
    </source>
</evidence>
<evidence type="ECO:0000259" key="10">
    <source>
        <dbReference type="Pfam" id="PF00326"/>
    </source>
</evidence>
<evidence type="ECO:0000256" key="7">
    <source>
        <dbReference type="RuleBase" id="RU368024"/>
    </source>
</evidence>
<dbReference type="GO" id="GO:0004252">
    <property type="term" value="F:serine-type endopeptidase activity"/>
    <property type="evidence" value="ECO:0007669"/>
    <property type="project" value="UniProtKB-UniRule"/>
</dbReference>
<dbReference type="PANTHER" id="PTHR42881:SF2">
    <property type="entry name" value="PROLYL ENDOPEPTIDASE"/>
    <property type="match status" value="1"/>
</dbReference>
<dbReference type="OMA" id="KPTKMRI"/>
<dbReference type="PROSITE" id="PS00708">
    <property type="entry name" value="PRO_ENDOPEP_SER"/>
    <property type="match status" value="1"/>
</dbReference>
<comment type="similarity">
    <text evidence="2 7">Belongs to the peptidase S9A family.</text>
</comment>
<dbReference type="Proteomes" id="UP000079169">
    <property type="component" value="Unplaced"/>
</dbReference>
<dbReference type="InterPro" id="IPR001375">
    <property type="entry name" value="Peptidase_S9_cat"/>
</dbReference>
<feature type="signal peptide" evidence="9">
    <location>
        <begin position="1"/>
        <end position="17"/>
    </location>
</feature>
<dbReference type="GO" id="GO:0070012">
    <property type="term" value="F:oligopeptidase activity"/>
    <property type="evidence" value="ECO:0007669"/>
    <property type="project" value="TreeGrafter"/>
</dbReference>
<keyword evidence="12" id="KW-1185">Reference proteome</keyword>
<dbReference type="InterPro" id="IPR051167">
    <property type="entry name" value="Prolyl_oligopep/macrocyclase"/>
</dbReference>
<keyword evidence="5 7" id="KW-0378">Hydrolase</keyword>
<feature type="region of interest" description="Disordered" evidence="8">
    <location>
        <begin position="25"/>
        <end position="57"/>
    </location>
</feature>
<dbReference type="GO" id="GO:0006508">
    <property type="term" value="P:proteolysis"/>
    <property type="evidence" value="ECO:0007669"/>
    <property type="project" value="UniProtKB-KW"/>
</dbReference>
<sequence length="767" mass="87397">MLYSLVLLCSVVKYSQCVNSEFYNQSEPDASSSMSCESGPHPSEERAEKVEFTGPYPKVRKDETVEDDYHGMKIKDPYRWLEYPHCAETQIFNFMQNNISNPYCQNHTDREAIKEQLLRMANYEKYSAPQRQENNYFYFHNKGLQNHSILYVQRNLTGSTEVFLDPNKLSKDGTTALKLYAFSDNGKHFAYCLSKSGSDWNTLHIKDVDTGKDYPEVLKNVKFPSISWTHDHKGFFYNQYCDINGTADGTETTAHMGQKIYYHVLGTEQDKDIPVVEFPNGRSLGLHSEVTDCGRYLLVSTSNNTQGSDLHYFDLHSLPDGKISGKFPLKTVIPGMDHHHEIIANNGPELIVKTTKNAPKGKVVTINLNNPCEKNWKTLIPEDENRTLDVVAAVANNKLIVHYIQNVRSVMDLHDLNTGKRLHSFPLDLGQITHISGRRKYNEVFYGFTSFLQPGTIYHCNIPENITDQDDFKPTIFRETIVPEFEPTLFQTKQVYFRSKDGTRVPMYIIHRVGALRNRRNPVIIYGYGGYGVSVLPTFSISRCMFLRHFNGIYAIPNIRGGGELGEDWHNAGRLLKKQNCFDDFQAAAEYMINKKYTKPKYITIMGGSNGGLLVGACLNQRPELYGAALILVGALDMLRFNKFTIAYYSESEFGSPNNKTHFHNLLSYSPLHNIKVPPNNTQYPATLVLTGDHDDRVPPLHSYKFIATLQEKIGSLPYQKNPLLLRVEQDAGHGQGTPLMKSIEEMTDIYVFLMKSLGLKYYPDMP</sequence>
<dbReference type="InterPro" id="IPR002470">
    <property type="entry name" value="Peptidase_S9A"/>
</dbReference>
<dbReference type="Pfam" id="PF02897">
    <property type="entry name" value="Peptidase_S9_N"/>
    <property type="match status" value="1"/>
</dbReference>
<dbReference type="Gene3D" id="3.40.50.1820">
    <property type="entry name" value="alpha/beta hydrolase"/>
    <property type="match status" value="1"/>
</dbReference>
<dbReference type="AlphaFoldDB" id="A0A1S3CZ55"/>
<dbReference type="PANTHER" id="PTHR42881">
    <property type="entry name" value="PROLYL ENDOPEPTIDASE"/>
    <property type="match status" value="1"/>
</dbReference>
<name>A0A1S3CZ55_DIACI</name>
<evidence type="ECO:0000313" key="13">
    <source>
        <dbReference type="RefSeq" id="XP_008470783.1"/>
    </source>
</evidence>
<evidence type="ECO:0000256" key="8">
    <source>
        <dbReference type="SAM" id="MobiDB-lite"/>
    </source>
</evidence>
<feature type="domain" description="Peptidase S9 prolyl oligopeptidase catalytic" evidence="10">
    <location>
        <begin position="538"/>
        <end position="759"/>
    </location>
</feature>
<dbReference type="KEGG" id="dci:103508036"/>
<comment type="catalytic activity">
    <reaction evidence="1">
        <text>Hydrolysis of Pro-|-Xaa &gt;&gt; Ala-|-Xaa in oligopeptides.</text>
        <dbReference type="EC" id="3.4.21.26"/>
    </reaction>
</comment>
<dbReference type="Pfam" id="PF00326">
    <property type="entry name" value="Peptidase_S9"/>
    <property type="match status" value="1"/>
</dbReference>
<dbReference type="InterPro" id="IPR029058">
    <property type="entry name" value="AB_hydrolase_fold"/>
</dbReference>
<accession>A0A1S3CZ55</accession>
<dbReference type="FunFam" id="2.130.10.120:FF:000001">
    <property type="entry name" value="Prolyl endopeptidase"/>
    <property type="match status" value="1"/>
</dbReference>
<evidence type="ECO:0000259" key="11">
    <source>
        <dbReference type="Pfam" id="PF02897"/>
    </source>
</evidence>
<reference evidence="13" key="1">
    <citation type="submission" date="2025-08" db="UniProtKB">
        <authorList>
            <consortium name="RefSeq"/>
        </authorList>
    </citation>
    <scope>IDENTIFICATION</scope>
</reference>
<keyword evidence="9" id="KW-0732">Signal</keyword>
<dbReference type="Gene3D" id="2.130.10.120">
    <property type="entry name" value="Prolyl oligopeptidase, N-terminal domain"/>
    <property type="match status" value="1"/>
</dbReference>
<dbReference type="SUPFAM" id="SSF53474">
    <property type="entry name" value="alpha/beta-Hydrolases"/>
    <property type="match status" value="1"/>
</dbReference>
<feature type="compositionally biased region" description="Basic and acidic residues" evidence="8">
    <location>
        <begin position="42"/>
        <end position="51"/>
    </location>
</feature>
<evidence type="ECO:0000256" key="1">
    <source>
        <dbReference type="ARBA" id="ARBA00001070"/>
    </source>
</evidence>
<gene>
    <name evidence="13" type="primary">LOC103508036</name>
</gene>
<dbReference type="RefSeq" id="XP_008470783.1">
    <property type="nucleotide sequence ID" value="XM_008472561.3"/>
</dbReference>
<protein>
    <recommendedName>
        <fullName evidence="3 7">Prolyl endopeptidase</fullName>
        <ecNumber evidence="7">3.4.21.-</ecNumber>
    </recommendedName>
</protein>
<dbReference type="InterPro" id="IPR023302">
    <property type="entry name" value="Pept_S9A_N"/>
</dbReference>
<dbReference type="EC" id="3.4.21.-" evidence="7"/>
<keyword evidence="4 7" id="KW-0645">Protease</keyword>
<evidence type="ECO:0000313" key="12">
    <source>
        <dbReference type="Proteomes" id="UP000079169"/>
    </source>
</evidence>
<organism evidence="12 13">
    <name type="scientific">Diaphorina citri</name>
    <name type="common">Asian citrus psyllid</name>
    <dbReference type="NCBI Taxonomy" id="121845"/>
    <lineage>
        <taxon>Eukaryota</taxon>
        <taxon>Metazoa</taxon>
        <taxon>Ecdysozoa</taxon>
        <taxon>Arthropoda</taxon>
        <taxon>Hexapoda</taxon>
        <taxon>Insecta</taxon>
        <taxon>Pterygota</taxon>
        <taxon>Neoptera</taxon>
        <taxon>Paraneoptera</taxon>
        <taxon>Hemiptera</taxon>
        <taxon>Sternorrhyncha</taxon>
        <taxon>Psylloidea</taxon>
        <taxon>Psyllidae</taxon>
        <taxon>Diaphorininae</taxon>
        <taxon>Diaphorina</taxon>
    </lineage>
</organism>
<evidence type="ECO:0000256" key="4">
    <source>
        <dbReference type="ARBA" id="ARBA00022670"/>
    </source>
</evidence>
<dbReference type="SUPFAM" id="SSF50993">
    <property type="entry name" value="Peptidase/esterase 'gauge' domain"/>
    <property type="match status" value="1"/>
</dbReference>